<evidence type="ECO:0000256" key="4">
    <source>
        <dbReference type="ARBA" id="ARBA00005524"/>
    </source>
</evidence>
<evidence type="ECO:0000313" key="9">
    <source>
        <dbReference type="Proteomes" id="UP000647491"/>
    </source>
</evidence>
<dbReference type="Pfam" id="PF01676">
    <property type="entry name" value="Metalloenzyme"/>
    <property type="match status" value="1"/>
</dbReference>
<sequence length="403" mass="42936">MKYAVILGDGMADLPEACPGGRTPLELARTPVLDRLCGGGETGLVRTVPEGMAPGSDTANLSILGYGGKRYYRGRASLEALALGICLRVHDLAFRCDLTGLSGDGPAFEEMQMGGPGALAGKEEEAYISVKEAMGKESALSLVPGRNGKCLLLWKDGLLKSPGLMNDAAGGCGLVPPHEMMGKRIGDFLPEQRALRKFSEDSYLALKARFPRERACFWLWGAGTACELPDFSEKTGLSGAAVTATGVIKGLALAAGLKLLSVPGADGSLDTDYGGKARAALKALLEAGMDFCYVHLEAPDAAGHKGSFEEKIRAIENLDRLVAGPIYQGLKESGEEFRILVLPDHATPAVLKIHTAGPVPYLLYDSRRKAVRSRPYCEKEAEKTGILVPEGQRLLDRFLFKGV</sequence>
<dbReference type="InterPro" id="IPR004456">
    <property type="entry name" value="Pglycerate_mutase_ApgM"/>
</dbReference>
<gene>
    <name evidence="8" type="ORF">H8708_07040</name>
</gene>
<dbReference type="PANTHER" id="PTHR31209:SF4">
    <property type="entry name" value="2,3-BISPHOSPHOGLYCERATE-INDEPENDENT PHOSPHOGLYCERATE MUTASE"/>
    <property type="match status" value="1"/>
</dbReference>
<keyword evidence="9" id="KW-1185">Reference proteome</keyword>
<dbReference type="RefSeq" id="WP_262427408.1">
    <property type="nucleotide sequence ID" value="NZ_JACRTJ010000015.1"/>
</dbReference>
<dbReference type="PANTHER" id="PTHR31209">
    <property type="entry name" value="COFACTOR-INDEPENDENT PHOSPHOGLYCERATE MUTASE"/>
    <property type="match status" value="1"/>
</dbReference>
<comment type="similarity">
    <text evidence="4">Belongs to the BPG-independent phosphoglycerate mutase family. A-PGAM subfamily.</text>
</comment>
<dbReference type="EMBL" id="JACRTJ010000015">
    <property type="protein sequence ID" value="MBC8598985.1"/>
    <property type="molecule type" value="Genomic_DNA"/>
</dbReference>
<comment type="function">
    <text evidence="2">Catalyzes the interconversion of 2-phosphoglycerate and 3-phosphoglycerate.</text>
</comment>
<accession>A0ABR7NS82</accession>
<dbReference type="InterPro" id="IPR006124">
    <property type="entry name" value="Metalloenzyme"/>
</dbReference>
<dbReference type="NCBIfam" id="TIGR00306">
    <property type="entry name" value="apgM"/>
    <property type="match status" value="1"/>
</dbReference>
<evidence type="ECO:0000256" key="5">
    <source>
        <dbReference type="ARBA" id="ARBA00023152"/>
    </source>
</evidence>
<dbReference type="CDD" id="cd16011">
    <property type="entry name" value="iPGM_like"/>
    <property type="match status" value="1"/>
</dbReference>
<evidence type="ECO:0000313" key="8">
    <source>
        <dbReference type="EMBL" id="MBC8598985.1"/>
    </source>
</evidence>
<evidence type="ECO:0000256" key="1">
    <source>
        <dbReference type="ARBA" id="ARBA00000370"/>
    </source>
</evidence>
<dbReference type="InterPro" id="IPR017850">
    <property type="entry name" value="Alkaline_phosphatase_core_sf"/>
</dbReference>
<reference evidence="8 9" key="1">
    <citation type="submission" date="2020-08" db="EMBL/GenBank/DDBJ databases">
        <title>Genome public.</title>
        <authorList>
            <person name="Liu C."/>
            <person name="Sun Q."/>
        </authorList>
    </citation>
    <scope>NUCLEOTIDE SEQUENCE [LARGE SCALE GENOMIC DNA]</scope>
    <source>
        <strain evidence="8 9">BX10</strain>
    </source>
</reference>
<dbReference type="PIRSF" id="PIRSF006392">
    <property type="entry name" value="IPGAM_arch"/>
    <property type="match status" value="1"/>
</dbReference>
<comment type="caution">
    <text evidence="8">The sequence shown here is derived from an EMBL/GenBank/DDBJ whole genome shotgun (WGS) entry which is preliminary data.</text>
</comment>
<name>A0ABR7NS82_9FIRM</name>
<dbReference type="Proteomes" id="UP000647491">
    <property type="component" value="Unassembled WGS sequence"/>
</dbReference>
<organism evidence="8 9">
    <name type="scientific">Enterocloster hominis</name>
    <name type="common">ex Liu et al. 2021</name>
    <dbReference type="NCBI Taxonomy" id="2763663"/>
    <lineage>
        <taxon>Bacteria</taxon>
        <taxon>Bacillati</taxon>
        <taxon>Bacillota</taxon>
        <taxon>Clostridia</taxon>
        <taxon>Lachnospirales</taxon>
        <taxon>Lachnospiraceae</taxon>
        <taxon>Enterocloster</taxon>
    </lineage>
</organism>
<evidence type="ECO:0000259" key="7">
    <source>
        <dbReference type="Pfam" id="PF01676"/>
    </source>
</evidence>
<dbReference type="SUPFAM" id="SSF53649">
    <property type="entry name" value="Alkaline phosphatase-like"/>
    <property type="match status" value="1"/>
</dbReference>
<comment type="catalytic activity">
    <reaction evidence="1">
        <text>(2R)-2-phosphoglycerate = (2R)-3-phosphoglycerate</text>
        <dbReference type="Rhea" id="RHEA:15901"/>
        <dbReference type="ChEBI" id="CHEBI:58272"/>
        <dbReference type="ChEBI" id="CHEBI:58289"/>
        <dbReference type="EC" id="5.4.2.12"/>
    </reaction>
</comment>
<feature type="domain" description="Metalloenzyme" evidence="7">
    <location>
        <begin position="1"/>
        <end position="386"/>
    </location>
</feature>
<comment type="pathway">
    <text evidence="3">Carbohydrate degradation.</text>
</comment>
<proteinExistence type="inferred from homology"/>
<keyword evidence="6" id="KW-0413">Isomerase</keyword>
<dbReference type="Pfam" id="PF10143">
    <property type="entry name" value="PhosphMutase"/>
    <property type="match status" value="1"/>
</dbReference>
<evidence type="ECO:0000256" key="6">
    <source>
        <dbReference type="ARBA" id="ARBA00023235"/>
    </source>
</evidence>
<dbReference type="Gene3D" id="3.40.720.10">
    <property type="entry name" value="Alkaline Phosphatase, subunit A"/>
    <property type="match status" value="2"/>
</dbReference>
<evidence type="ECO:0000256" key="3">
    <source>
        <dbReference type="ARBA" id="ARBA00004921"/>
    </source>
</evidence>
<keyword evidence="5" id="KW-0324">Glycolysis</keyword>
<evidence type="ECO:0000256" key="2">
    <source>
        <dbReference type="ARBA" id="ARBA00002315"/>
    </source>
</evidence>
<protein>
    <submittedName>
        <fullName evidence="8">Phosphoglycerate mutase</fullName>
    </submittedName>
</protein>